<evidence type="ECO:0000256" key="2">
    <source>
        <dbReference type="SAM" id="MobiDB-lite"/>
    </source>
</evidence>
<dbReference type="Proteomes" id="UP000830375">
    <property type="component" value="Unassembled WGS sequence"/>
</dbReference>
<dbReference type="SUPFAM" id="SSF82185">
    <property type="entry name" value="Histone H3 K4-specific methyltransferase SET7/9 N-terminal domain"/>
    <property type="match status" value="1"/>
</dbReference>
<feature type="region of interest" description="Disordered" evidence="2">
    <location>
        <begin position="1"/>
        <end position="42"/>
    </location>
</feature>
<reference evidence="3 4" key="1">
    <citation type="submission" date="2022-01" db="EMBL/GenBank/DDBJ databases">
        <title>A high-quality chromosome-level genome assembly of rohu carp, Labeo rohita.</title>
        <authorList>
            <person name="Arick M.A. II"/>
            <person name="Hsu C.-Y."/>
            <person name="Magbanua Z."/>
            <person name="Pechanova O."/>
            <person name="Grover C."/>
            <person name="Miller E."/>
            <person name="Thrash A."/>
            <person name="Ezzel L."/>
            <person name="Alam S."/>
            <person name="Benzie J."/>
            <person name="Hamilton M."/>
            <person name="Karsi A."/>
            <person name="Lawrence M.L."/>
            <person name="Peterson D.G."/>
        </authorList>
    </citation>
    <scope>NUCLEOTIDE SEQUENCE [LARGE SCALE GENOMIC DNA]</scope>
    <source>
        <strain evidence="4">BAU-BD-2019</strain>
        <tissue evidence="3">Blood</tissue>
    </source>
</reference>
<dbReference type="Gene3D" id="2.20.110.10">
    <property type="entry name" value="Histone H3 K4-specific methyltransferase SET7/9 N-terminal domain"/>
    <property type="match status" value="2"/>
</dbReference>
<dbReference type="PANTHER" id="PTHR43215">
    <property type="entry name" value="RADIAL SPOKE HEAD 1 HOMOLOG"/>
    <property type="match status" value="1"/>
</dbReference>
<proteinExistence type="predicted"/>
<sequence>MSDVGSEEFDDEQGSLGEYEGDRNEAGERHGQGKAVLPNGDTYQGAYENGKRCGQGTYKFKNGARYIGEWYMNLKHGQGVFYYPDGSKYEGSWVDDQRQGHGVYTYPNGDTYDGEWLHHQRHGQGTYTHHDTGSQYMGTWIMGKMESVGELIHLNHRYQGNFVNNNPSGPGKYVFDIGCEQHGEYLQIEQPALDEASSKEEKAVKLRSPHRDQALSFAISAFGDETVVSSGMSLEHRVDEALHWSDKGEAEEDEPVISTTLKWKPKAVTGLSVWTSEKDSVTSGTSISSSED</sequence>
<dbReference type="PANTHER" id="PTHR43215:SF14">
    <property type="entry name" value="RADIAL SPOKE HEAD 1 HOMOLOG"/>
    <property type="match status" value="1"/>
</dbReference>
<accession>A0ABQ8MBZ4</accession>
<gene>
    <name evidence="3" type="ORF">H4Q32_007973</name>
</gene>
<dbReference type="EMBL" id="JACTAM010000009">
    <property type="protein sequence ID" value="KAI2660415.1"/>
    <property type="molecule type" value="Genomic_DNA"/>
</dbReference>
<keyword evidence="4" id="KW-1185">Reference proteome</keyword>
<comment type="caution">
    <text evidence="3">The sequence shown here is derived from an EMBL/GenBank/DDBJ whole genome shotgun (WGS) entry which is preliminary data.</text>
</comment>
<evidence type="ECO:0000313" key="4">
    <source>
        <dbReference type="Proteomes" id="UP000830375"/>
    </source>
</evidence>
<feature type="compositionally biased region" description="Acidic residues" evidence="2">
    <location>
        <begin position="1"/>
        <end position="13"/>
    </location>
</feature>
<name>A0ABQ8MBZ4_LABRO</name>
<protein>
    <recommendedName>
        <fullName evidence="5">Radial spoke head 1-like protein</fullName>
    </recommendedName>
</protein>
<evidence type="ECO:0000256" key="1">
    <source>
        <dbReference type="ARBA" id="ARBA00022737"/>
    </source>
</evidence>
<evidence type="ECO:0000313" key="3">
    <source>
        <dbReference type="EMBL" id="KAI2660415.1"/>
    </source>
</evidence>
<dbReference type="InterPro" id="IPR003409">
    <property type="entry name" value="MORN"/>
</dbReference>
<dbReference type="SMART" id="SM00698">
    <property type="entry name" value="MORN"/>
    <property type="match status" value="6"/>
</dbReference>
<dbReference type="Pfam" id="PF02493">
    <property type="entry name" value="MORN"/>
    <property type="match status" value="7"/>
</dbReference>
<organism evidence="3 4">
    <name type="scientific">Labeo rohita</name>
    <name type="common">Indian major carp</name>
    <name type="synonym">Cyprinus rohita</name>
    <dbReference type="NCBI Taxonomy" id="84645"/>
    <lineage>
        <taxon>Eukaryota</taxon>
        <taxon>Metazoa</taxon>
        <taxon>Chordata</taxon>
        <taxon>Craniata</taxon>
        <taxon>Vertebrata</taxon>
        <taxon>Euteleostomi</taxon>
        <taxon>Actinopterygii</taxon>
        <taxon>Neopterygii</taxon>
        <taxon>Teleostei</taxon>
        <taxon>Ostariophysi</taxon>
        <taxon>Cypriniformes</taxon>
        <taxon>Cyprinidae</taxon>
        <taxon>Labeoninae</taxon>
        <taxon>Labeonini</taxon>
        <taxon>Labeo</taxon>
    </lineage>
</organism>
<evidence type="ECO:0008006" key="5">
    <source>
        <dbReference type="Google" id="ProtNLM"/>
    </source>
</evidence>
<feature type="compositionally biased region" description="Basic and acidic residues" evidence="2">
    <location>
        <begin position="20"/>
        <end position="31"/>
    </location>
</feature>
<keyword evidence="1" id="KW-0677">Repeat</keyword>